<organism evidence="2">
    <name type="scientific">Anguilla anguilla</name>
    <name type="common">European freshwater eel</name>
    <name type="synonym">Muraena anguilla</name>
    <dbReference type="NCBI Taxonomy" id="7936"/>
    <lineage>
        <taxon>Eukaryota</taxon>
        <taxon>Metazoa</taxon>
        <taxon>Chordata</taxon>
        <taxon>Craniata</taxon>
        <taxon>Vertebrata</taxon>
        <taxon>Euteleostomi</taxon>
        <taxon>Actinopterygii</taxon>
        <taxon>Neopterygii</taxon>
        <taxon>Teleostei</taxon>
        <taxon>Anguilliformes</taxon>
        <taxon>Anguillidae</taxon>
        <taxon>Anguilla</taxon>
    </lineage>
</organism>
<evidence type="ECO:0000313" key="2">
    <source>
        <dbReference type="EMBL" id="JAH59240.1"/>
    </source>
</evidence>
<proteinExistence type="predicted"/>
<evidence type="ECO:0000256" key="1">
    <source>
        <dbReference type="SAM" id="MobiDB-lite"/>
    </source>
</evidence>
<sequence>MSTMHHPAGLPSMHSGPGSITTLSTGHFKTKH</sequence>
<name>A0A0E9U244_ANGAN</name>
<dbReference type="AlphaFoldDB" id="A0A0E9U244"/>
<reference evidence="2" key="1">
    <citation type="submission" date="2014-11" db="EMBL/GenBank/DDBJ databases">
        <authorList>
            <person name="Amaro Gonzalez C."/>
        </authorList>
    </citation>
    <scope>NUCLEOTIDE SEQUENCE</scope>
</reference>
<feature type="compositionally biased region" description="Polar residues" evidence="1">
    <location>
        <begin position="18"/>
        <end position="32"/>
    </location>
</feature>
<dbReference type="EMBL" id="GBXM01049337">
    <property type="protein sequence ID" value="JAH59240.1"/>
    <property type="molecule type" value="Transcribed_RNA"/>
</dbReference>
<protein>
    <submittedName>
        <fullName evidence="2">Uncharacterized protein</fullName>
    </submittedName>
</protein>
<accession>A0A0E9U244</accession>
<reference evidence="2" key="2">
    <citation type="journal article" date="2015" name="Fish Shellfish Immunol.">
        <title>Early steps in the European eel (Anguilla anguilla)-Vibrio vulnificus interaction in the gills: Role of the RtxA13 toxin.</title>
        <authorList>
            <person name="Callol A."/>
            <person name="Pajuelo D."/>
            <person name="Ebbesson L."/>
            <person name="Teles M."/>
            <person name="MacKenzie S."/>
            <person name="Amaro C."/>
        </authorList>
    </citation>
    <scope>NUCLEOTIDE SEQUENCE</scope>
</reference>
<feature type="region of interest" description="Disordered" evidence="1">
    <location>
        <begin position="1"/>
        <end position="32"/>
    </location>
</feature>